<protein>
    <recommendedName>
        <fullName evidence="3">Cysteine-rich receptor-like protein kinase</fullName>
    </recommendedName>
</protein>
<keyword evidence="2" id="KW-1185">Reference proteome</keyword>
<dbReference type="Proteomes" id="UP000265520">
    <property type="component" value="Unassembled WGS sequence"/>
</dbReference>
<sequence>MDAYDADATSDLIWHKQVHLKVSVLAWRLLRN</sequence>
<dbReference type="AlphaFoldDB" id="A0A392ULL2"/>
<evidence type="ECO:0000313" key="2">
    <source>
        <dbReference type="Proteomes" id="UP000265520"/>
    </source>
</evidence>
<reference evidence="1 2" key="1">
    <citation type="journal article" date="2018" name="Front. Plant Sci.">
        <title>Red Clover (Trifolium pratense) and Zigzag Clover (T. medium) - A Picture of Genomic Similarities and Differences.</title>
        <authorList>
            <person name="Dluhosova J."/>
            <person name="Istvanek J."/>
            <person name="Nedelnik J."/>
            <person name="Repkova J."/>
        </authorList>
    </citation>
    <scope>NUCLEOTIDE SEQUENCE [LARGE SCALE GENOMIC DNA]</scope>
    <source>
        <strain evidence="2">cv. 10/8</strain>
        <tissue evidence="1">Leaf</tissue>
    </source>
</reference>
<evidence type="ECO:0008006" key="3">
    <source>
        <dbReference type="Google" id="ProtNLM"/>
    </source>
</evidence>
<evidence type="ECO:0000313" key="1">
    <source>
        <dbReference type="EMBL" id="MCI74342.1"/>
    </source>
</evidence>
<dbReference type="EMBL" id="LXQA010858567">
    <property type="protein sequence ID" value="MCI74342.1"/>
    <property type="molecule type" value="Genomic_DNA"/>
</dbReference>
<feature type="non-terminal residue" evidence="1">
    <location>
        <position position="32"/>
    </location>
</feature>
<accession>A0A392ULL2</accession>
<proteinExistence type="predicted"/>
<name>A0A392ULL2_9FABA</name>
<comment type="caution">
    <text evidence="1">The sequence shown here is derived from an EMBL/GenBank/DDBJ whole genome shotgun (WGS) entry which is preliminary data.</text>
</comment>
<organism evidence="1 2">
    <name type="scientific">Trifolium medium</name>
    <dbReference type="NCBI Taxonomy" id="97028"/>
    <lineage>
        <taxon>Eukaryota</taxon>
        <taxon>Viridiplantae</taxon>
        <taxon>Streptophyta</taxon>
        <taxon>Embryophyta</taxon>
        <taxon>Tracheophyta</taxon>
        <taxon>Spermatophyta</taxon>
        <taxon>Magnoliopsida</taxon>
        <taxon>eudicotyledons</taxon>
        <taxon>Gunneridae</taxon>
        <taxon>Pentapetalae</taxon>
        <taxon>rosids</taxon>
        <taxon>fabids</taxon>
        <taxon>Fabales</taxon>
        <taxon>Fabaceae</taxon>
        <taxon>Papilionoideae</taxon>
        <taxon>50 kb inversion clade</taxon>
        <taxon>NPAAA clade</taxon>
        <taxon>Hologalegina</taxon>
        <taxon>IRL clade</taxon>
        <taxon>Trifolieae</taxon>
        <taxon>Trifolium</taxon>
    </lineage>
</organism>